<gene>
    <name evidence="1" type="ordered locus">CHAB381_0675</name>
</gene>
<dbReference type="Gene3D" id="3.40.470.10">
    <property type="entry name" value="Uracil-DNA glycosylase-like domain"/>
    <property type="match status" value="1"/>
</dbReference>
<dbReference type="Proteomes" id="UP000002407">
    <property type="component" value="Chromosome"/>
</dbReference>
<accession>A7I165</accession>
<name>A7I165_CAMHC</name>
<dbReference type="HOGENOM" id="CLU_2859266_0_0_7"/>
<sequence>MNEILNIADIKIIFKKGKKSYEVARKILNDDNRLMALNSTSSANARMSFDDLICEWSDNLLKFL</sequence>
<dbReference type="InterPro" id="IPR036895">
    <property type="entry name" value="Uracil-DNA_glycosylase-like_sf"/>
</dbReference>
<evidence type="ECO:0000313" key="2">
    <source>
        <dbReference type="Proteomes" id="UP000002407"/>
    </source>
</evidence>
<reference evidence="2" key="1">
    <citation type="submission" date="2007-07" db="EMBL/GenBank/DDBJ databases">
        <title>Complete genome sequence of Campylobacter hominis ATCC BAA-381, a commensal isolated from the human gastrointestinal tract.</title>
        <authorList>
            <person name="Fouts D.E."/>
            <person name="Mongodin E.F."/>
            <person name="Puiu D."/>
            <person name="Sebastian Y."/>
            <person name="Miller W.G."/>
            <person name="Mandrell R.E."/>
            <person name="Nelson K.E."/>
        </authorList>
    </citation>
    <scope>NUCLEOTIDE SEQUENCE [LARGE SCALE GENOMIC DNA]</scope>
    <source>
        <strain evidence="2">ATCC BAA-381 / LMG 19568 / NCTC 13146 / CH001A</strain>
    </source>
</reference>
<organism evidence="1 2">
    <name type="scientific">Campylobacter hominis (strain ATCC BAA-381 / DSM 21671 / CCUG 45161 / LMG 19568 / NCTC 13146 / CH001A)</name>
    <dbReference type="NCBI Taxonomy" id="360107"/>
    <lineage>
        <taxon>Bacteria</taxon>
        <taxon>Pseudomonadati</taxon>
        <taxon>Campylobacterota</taxon>
        <taxon>Epsilonproteobacteria</taxon>
        <taxon>Campylobacterales</taxon>
        <taxon>Campylobacteraceae</taxon>
        <taxon>Campylobacter</taxon>
    </lineage>
</organism>
<dbReference type="AlphaFoldDB" id="A7I165"/>
<dbReference type="KEGG" id="cha:CHAB381_0675"/>
<dbReference type="STRING" id="360107.CHAB381_0675"/>
<proteinExistence type="predicted"/>
<dbReference type="EMBL" id="CP000776">
    <property type="protein sequence ID" value="ABS52404.1"/>
    <property type="molecule type" value="Genomic_DNA"/>
</dbReference>
<protein>
    <submittedName>
        <fullName evidence="1">Mug G:T/U mismatch-specific DNA glycosylase</fullName>
    </submittedName>
</protein>
<evidence type="ECO:0000313" key="1">
    <source>
        <dbReference type="EMBL" id="ABS52404.1"/>
    </source>
</evidence>
<dbReference type="RefSeq" id="WP_012108543.1">
    <property type="nucleotide sequence ID" value="NC_009714.1"/>
</dbReference>
<dbReference type="OrthoDB" id="9799921at2"/>
<keyword evidence="2" id="KW-1185">Reference proteome</keyword>